<evidence type="ECO:0000313" key="4">
    <source>
        <dbReference type="Proteomes" id="UP001519349"/>
    </source>
</evidence>
<evidence type="ECO:0000313" key="3">
    <source>
        <dbReference type="EMBL" id="MBP2621848.1"/>
    </source>
</evidence>
<reference evidence="3 4" key="1">
    <citation type="submission" date="2018-05" db="EMBL/GenBank/DDBJ databases">
        <title>Draft genome sequence of Streptococcus panodentis CCUG 70867T.</title>
        <authorList>
            <person name="Salva-Serra F."/>
            <person name="Mendez V."/>
            <person name="Jaen-Luchoro D."/>
            <person name="Gonzales-Siles L."/>
            <person name="Karlsson R."/>
            <person name="Engstrom-Jakobsson H."/>
            <person name="Busquets A."/>
            <person name="Gomila M."/>
            <person name="Pineiro-Iglesias B."/>
            <person name="Bennasar-Figueras A."/>
            <person name="Seeger M."/>
            <person name="Moore E."/>
        </authorList>
    </citation>
    <scope>NUCLEOTIDE SEQUENCE [LARGE SCALE GENOMIC DNA]</scope>
    <source>
        <strain evidence="3 4">CCUG 70867</strain>
    </source>
</reference>
<keyword evidence="2" id="KW-0732">Signal</keyword>
<keyword evidence="4" id="KW-1185">Reference proteome</keyword>
<dbReference type="RefSeq" id="WP_209551883.1">
    <property type="nucleotide sequence ID" value="NZ_QFAY01000025.1"/>
</dbReference>
<name>A0ABS5AZ40_9STRE</name>
<keyword evidence="1" id="KW-0472">Membrane</keyword>
<sequence length="159" mass="17669">MVKNFFALILLLLLFSANGTVYAQEGQLDLKTDSITQKKQRSGGNQIEHHYAPNLFMDRTEQQATKAKTDAKEMLGAADRANFATAGLLDSTELPTQAYRQALFQDYAVSDHIAVEREEAETMPVWVILLSGLFIGLMAGLGVYLGRIFHGKRLFKGDD</sequence>
<comment type="caution">
    <text evidence="3">The sequence shown here is derived from an EMBL/GenBank/DDBJ whole genome shotgun (WGS) entry which is preliminary data.</text>
</comment>
<keyword evidence="1" id="KW-1133">Transmembrane helix</keyword>
<protein>
    <submittedName>
        <fullName evidence="3">Type VII secretion protein</fullName>
    </submittedName>
</protein>
<organism evidence="3 4">
    <name type="scientific">Streptococcus panodentis</name>
    <dbReference type="NCBI Taxonomy" id="1581472"/>
    <lineage>
        <taxon>Bacteria</taxon>
        <taxon>Bacillati</taxon>
        <taxon>Bacillota</taxon>
        <taxon>Bacilli</taxon>
        <taxon>Lactobacillales</taxon>
        <taxon>Streptococcaceae</taxon>
        <taxon>Streptococcus</taxon>
    </lineage>
</organism>
<gene>
    <name evidence="3" type="ORF">DHL47_11080</name>
</gene>
<feature type="signal peptide" evidence="2">
    <location>
        <begin position="1"/>
        <end position="23"/>
    </location>
</feature>
<dbReference type="EMBL" id="QFAY01000025">
    <property type="protein sequence ID" value="MBP2621848.1"/>
    <property type="molecule type" value="Genomic_DNA"/>
</dbReference>
<keyword evidence="1" id="KW-0812">Transmembrane</keyword>
<proteinExistence type="predicted"/>
<accession>A0ABS5AZ40</accession>
<feature type="transmembrane region" description="Helical" evidence="1">
    <location>
        <begin position="125"/>
        <end position="146"/>
    </location>
</feature>
<evidence type="ECO:0000256" key="1">
    <source>
        <dbReference type="SAM" id="Phobius"/>
    </source>
</evidence>
<feature type="chain" id="PRO_5046150133" evidence="2">
    <location>
        <begin position="24"/>
        <end position="159"/>
    </location>
</feature>
<evidence type="ECO:0000256" key="2">
    <source>
        <dbReference type="SAM" id="SignalP"/>
    </source>
</evidence>
<dbReference type="Proteomes" id="UP001519349">
    <property type="component" value="Unassembled WGS sequence"/>
</dbReference>